<feature type="region of interest" description="Disordered" evidence="1">
    <location>
        <begin position="1"/>
        <end position="84"/>
    </location>
</feature>
<organism evidence="2 3">
    <name type="scientific">Trichosporon asahii var. asahii (strain ATCC 90039 / CBS 2479 / JCM 2466 / KCTC 7840 / NBRC 103889/ NCYC 2677 / UAMH 7654)</name>
    <name type="common">Yeast</name>
    <dbReference type="NCBI Taxonomy" id="1186058"/>
    <lineage>
        <taxon>Eukaryota</taxon>
        <taxon>Fungi</taxon>
        <taxon>Dikarya</taxon>
        <taxon>Basidiomycota</taxon>
        <taxon>Agaricomycotina</taxon>
        <taxon>Tremellomycetes</taxon>
        <taxon>Trichosporonales</taxon>
        <taxon>Trichosporonaceae</taxon>
        <taxon>Trichosporon</taxon>
    </lineage>
</organism>
<evidence type="ECO:0000313" key="2">
    <source>
        <dbReference type="EMBL" id="EJT45453.1"/>
    </source>
</evidence>
<evidence type="ECO:0000313" key="3">
    <source>
        <dbReference type="Proteomes" id="UP000002748"/>
    </source>
</evidence>
<dbReference type="KEGG" id="tasa:A1Q1_06069"/>
<dbReference type="InterPro" id="IPR011107">
    <property type="entry name" value="PPI_Ypi1"/>
</dbReference>
<sequence length="84" mass="9024">MAESAPQQPHPDTHGSRTLTVNSSNVSGAESASDSREGTPSSIGVLRLRGGPVRRNHVAWSSETIDNEGMGKKKSKSEYIPSRY</sequence>
<evidence type="ECO:0000256" key="1">
    <source>
        <dbReference type="SAM" id="MobiDB-lite"/>
    </source>
</evidence>
<dbReference type="Pfam" id="PF07491">
    <property type="entry name" value="PPI_Ypi1"/>
    <property type="match status" value="1"/>
</dbReference>
<feature type="compositionally biased region" description="Polar residues" evidence="1">
    <location>
        <begin position="16"/>
        <end position="42"/>
    </location>
</feature>
<dbReference type="GeneID" id="25989581"/>
<dbReference type="OrthoDB" id="307488at2759"/>
<dbReference type="EMBL" id="ALBS01000326">
    <property type="protein sequence ID" value="EJT45453.1"/>
    <property type="molecule type" value="Genomic_DNA"/>
</dbReference>
<dbReference type="VEuPathDB" id="FungiDB:A1Q1_06069"/>
<proteinExistence type="predicted"/>
<dbReference type="GO" id="GO:0004865">
    <property type="term" value="F:protein serine/threonine phosphatase inhibitor activity"/>
    <property type="evidence" value="ECO:0007669"/>
    <property type="project" value="InterPro"/>
</dbReference>
<gene>
    <name evidence="2" type="ORF">A1Q1_06069</name>
</gene>
<dbReference type="HOGENOM" id="CLU_2529075_0_0_1"/>
<protein>
    <submittedName>
        <fullName evidence="2">Uncharacterized protein</fullName>
    </submittedName>
</protein>
<dbReference type="Proteomes" id="UP000002748">
    <property type="component" value="Unassembled WGS sequence"/>
</dbReference>
<accession>J5Q4N4</accession>
<name>J5Q4N4_TRIAS</name>
<reference evidence="2 3" key="1">
    <citation type="journal article" date="2012" name="Eukaryot. Cell">
        <title>Draft genome sequence of CBS 2479, the standard type strain of Trichosporon asahii.</title>
        <authorList>
            <person name="Yang R.Y."/>
            <person name="Li H.T."/>
            <person name="Zhu H."/>
            <person name="Zhou G.P."/>
            <person name="Wang M."/>
            <person name="Wang L."/>
        </authorList>
    </citation>
    <scope>NUCLEOTIDE SEQUENCE [LARGE SCALE GENOMIC DNA]</scope>
    <source>
        <strain evidence="3">ATCC 90039 / CBS 2479 / JCM 2466 / KCTC 7840 / NCYC 2677 / UAMH 7654</strain>
    </source>
</reference>
<comment type="caution">
    <text evidence="2">The sequence shown here is derived from an EMBL/GenBank/DDBJ whole genome shotgun (WGS) entry which is preliminary data.</text>
</comment>
<dbReference type="RefSeq" id="XP_014176753.1">
    <property type="nucleotide sequence ID" value="XM_014321278.1"/>
</dbReference>
<dbReference type="AlphaFoldDB" id="J5Q4N4"/>